<gene>
    <name evidence="5" type="ORF">CW354_16510</name>
</gene>
<dbReference type="RefSeq" id="WP_104831197.1">
    <property type="nucleotide sequence ID" value="NZ_PJCH01000015.1"/>
</dbReference>
<sequence>MQISPQSRVDDYRRRGWWRDLGVDQLFRAAVADRGDEEALVDPPNRATLIGDAPQRLTFNEVDNRVDRMARAFVKLGVSRGSVVASQLPNIVEGVIAFLACARLGAILSPMATAFRENELRQILPSLEPRVLLTVETFHGCNHATMMKALAEEGVPVGQVLTVGGEGGENTLLDAEREAAEDPLPAVDVDLAEALTICWTSGTEAAPKGVPRHHHHWIVNGESLYEAIGLEAGDTLLSPFPLINIASIGGMVMPWLLCRGRFVQHHPFDLSVFLEQFQKEEIAYTVAPPAVLTMLLKHEDMLAGIDFSGVKCIASGSAPLPPFMVAQWQEKYGVPIMNVFGSNEGCSLFSSAKEVPDPQMRAKYFPRFGAPGVDWKSEFSKKIKTRIVDVETEEEITEPGRPGELRIDGAMTFDGYWKAPELNERAFDSEGYFKTGDLFEIAPVQNGRFYEFVGRTKEIIIRGGVNISPAEIDSLIESHPDVKEAACAAYPDGKLGERVCAFIVLKPGADMSLEELARFLTAKNISVYKLPERLKLVDALPRNAMGKVMRRELSELAG</sequence>
<feature type="domain" description="AMP-binding enzyme C-terminal" evidence="4">
    <location>
        <begin position="471"/>
        <end position="547"/>
    </location>
</feature>
<dbReference type="EMBL" id="PJCH01000015">
    <property type="protein sequence ID" value="PQA85985.1"/>
    <property type="molecule type" value="Genomic_DNA"/>
</dbReference>
<dbReference type="InterPro" id="IPR042099">
    <property type="entry name" value="ANL_N_sf"/>
</dbReference>
<dbReference type="PANTHER" id="PTHR43201">
    <property type="entry name" value="ACYL-COA SYNTHETASE"/>
    <property type="match status" value="1"/>
</dbReference>
<evidence type="ECO:0000256" key="1">
    <source>
        <dbReference type="ARBA" id="ARBA00006432"/>
    </source>
</evidence>
<evidence type="ECO:0000313" key="5">
    <source>
        <dbReference type="EMBL" id="PQA85985.1"/>
    </source>
</evidence>
<proteinExistence type="inferred from homology"/>
<dbReference type="InterPro" id="IPR025110">
    <property type="entry name" value="AMP-bd_C"/>
</dbReference>
<evidence type="ECO:0000313" key="6">
    <source>
        <dbReference type="Proteomes" id="UP000239504"/>
    </source>
</evidence>
<keyword evidence="2 5" id="KW-0436">Ligase</keyword>
<organism evidence="5 6">
    <name type="scientific">Hyphococcus luteus</name>
    <dbReference type="NCBI Taxonomy" id="2058213"/>
    <lineage>
        <taxon>Bacteria</taxon>
        <taxon>Pseudomonadati</taxon>
        <taxon>Pseudomonadota</taxon>
        <taxon>Alphaproteobacteria</taxon>
        <taxon>Parvularculales</taxon>
        <taxon>Parvularculaceae</taxon>
        <taxon>Hyphococcus</taxon>
    </lineage>
</organism>
<feature type="domain" description="AMP-dependent synthetase/ligase" evidence="3">
    <location>
        <begin position="29"/>
        <end position="417"/>
    </location>
</feature>
<protein>
    <submittedName>
        <fullName evidence="5">2,3-dihydroxybenzoate-AMP ligase</fullName>
    </submittedName>
</protein>
<comment type="similarity">
    <text evidence="1">Belongs to the ATP-dependent AMP-binding enzyme family.</text>
</comment>
<dbReference type="PANTHER" id="PTHR43201:SF5">
    <property type="entry name" value="MEDIUM-CHAIN ACYL-COA LIGASE ACSF2, MITOCHONDRIAL"/>
    <property type="match status" value="1"/>
</dbReference>
<keyword evidence="6" id="KW-1185">Reference proteome</keyword>
<comment type="caution">
    <text evidence="5">The sequence shown here is derived from an EMBL/GenBank/DDBJ whole genome shotgun (WGS) entry which is preliminary data.</text>
</comment>
<name>A0A2S7K0D7_9PROT</name>
<dbReference type="Gene3D" id="3.40.50.12780">
    <property type="entry name" value="N-terminal domain of ligase-like"/>
    <property type="match status" value="1"/>
</dbReference>
<dbReference type="SUPFAM" id="SSF56801">
    <property type="entry name" value="Acetyl-CoA synthetase-like"/>
    <property type="match status" value="1"/>
</dbReference>
<dbReference type="Pfam" id="PF13193">
    <property type="entry name" value="AMP-binding_C"/>
    <property type="match status" value="1"/>
</dbReference>
<dbReference type="Proteomes" id="UP000239504">
    <property type="component" value="Unassembled WGS sequence"/>
</dbReference>
<accession>A0A2S7K0D7</accession>
<evidence type="ECO:0000259" key="4">
    <source>
        <dbReference type="Pfam" id="PF13193"/>
    </source>
</evidence>
<dbReference type="InterPro" id="IPR000873">
    <property type="entry name" value="AMP-dep_synth/lig_dom"/>
</dbReference>
<evidence type="ECO:0000259" key="3">
    <source>
        <dbReference type="Pfam" id="PF00501"/>
    </source>
</evidence>
<dbReference type="OrthoDB" id="6187882at2"/>
<dbReference type="Gene3D" id="3.30.300.30">
    <property type="match status" value="1"/>
</dbReference>
<evidence type="ECO:0000256" key="2">
    <source>
        <dbReference type="ARBA" id="ARBA00022598"/>
    </source>
</evidence>
<dbReference type="Pfam" id="PF00501">
    <property type="entry name" value="AMP-binding"/>
    <property type="match status" value="1"/>
</dbReference>
<reference evidence="5 6" key="1">
    <citation type="submission" date="2017-12" db="EMBL/GenBank/DDBJ databases">
        <authorList>
            <person name="Hurst M.R.H."/>
        </authorList>
    </citation>
    <scope>NUCLEOTIDE SEQUENCE [LARGE SCALE GENOMIC DNA]</scope>
    <source>
        <strain evidence="5 6">SY-3-19</strain>
    </source>
</reference>
<dbReference type="AlphaFoldDB" id="A0A2S7K0D7"/>
<dbReference type="InterPro" id="IPR045851">
    <property type="entry name" value="AMP-bd_C_sf"/>
</dbReference>
<dbReference type="GO" id="GO:0006631">
    <property type="term" value="P:fatty acid metabolic process"/>
    <property type="evidence" value="ECO:0007669"/>
    <property type="project" value="TreeGrafter"/>
</dbReference>
<dbReference type="GO" id="GO:0031956">
    <property type="term" value="F:medium-chain fatty acid-CoA ligase activity"/>
    <property type="evidence" value="ECO:0007669"/>
    <property type="project" value="TreeGrafter"/>
</dbReference>